<gene>
    <name evidence="2" type="ORF">UV91_C0001G0078</name>
</gene>
<dbReference type="InterPro" id="IPR010119">
    <property type="entry name" value="Gluconeogen_factor"/>
</dbReference>
<dbReference type="SUPFAM" id="SSF142338">
    <property type="entry name" value="CofD-like"/>
    <property type="match status" value="1"/>
</dbReference>
<protein>
    <recommendedName>
        <fullName evidence="4">Gluconeogenesis factor</fullName>
    </recommendedName>
</protein>
<dbReference type="Gene3D" id="3.40.50.10680">
    <property type="entry name" value="CofD-like domains"/>
    <property type="match status" value="1"/>
</dbReference>
<proteinExistence type="predicted"/>
<evidence type="ECO:0008006" key="4">
    <source>
        <dbReference type="Google" id="ProtNLM"/>
    </source>
</evidence>
<dbReference type="AlphaFoldDB" id="A0A0G1EP74"/>
<dbReference type="CDD" id="cd07187">
    <property type="entry name" value="YvcK_like"/>
    <property type="match status" value="1"/>
</dbReference>
<dbReference type="PANTHER" id="PTHR30135:SF3">
    <property type="entry name" value="GLUCONEOGENESIS FACTOR-RELATED"/>
    <property type="match status" value="1"/>
</dbReference>
<evidence type="ECO:0000313" key="2">
    <source>
        <dbReference type="EMBL" id="KKT11866.1"/>
    </source>
</evidence>
<evidence type="ECO:0000256" key="1">
    <source>
        <dbReference type="ARBA" id="ARBA00022490"/>
    </source>
</evidence>
<organism evidence="2 3">
    <name type="scientific">Candidatus Nomurabacteria bacterium GW2011_GWF2_43_24</name>
    <dbReference type="NCBI Taxonomy" id="1618778"/>
    <lineage>
        <taxon>Bacteria</taxon>
        <taxon>Candidatus Nomuraibacteriota</taxon>
    </lineage>
</organism>
<evidence type="ECO:0000313" key="3">
    <source>
        <dbReference type="Proteomes" id="UP000033907"/>
    </source>
</evidence>
<dbReference type="PANTHER" id="PTHR30135">
    <property type="entry name" value="UNCHARACTERIZED PROTEIN YVCK-RELATED"/>
    <property type="match status" value="1"/>
</dbReference>
<dbReference type="Proteomes" id="UP000033907">
    <property type="component" value="Unassembled WGS sequence"/>
</dbReference>
<name>A0A0G1EP74_9BACT</name>
<accession>A0A0G1EP74</accession>
<dbReference type="GO" id="GO:0043743">
    <property type="term" value="F:LPPG:FO 2-phospho-L-lactate transferase activity"/>
    <property type="evidence" value="ECO:0007669"/>
    <property type="project" value="InterPro"/>
</dbReference>
<dbReference type="EMBL" id="LCGH01000001">
    <property type="protein sequence ID" value="KKT11866.1"/>
    <property type="molecule type" value="Genomic_DNA"/>
</dbReference>
<dbReference type="InterPro" id="IPR002882">
    <property type="entry name" value="CofD"/>
</dbReference>
<keyword evidence="1" id="KW-0963">Cytoplasm</keyword>
<comment type="caution">
    <text evidence="2">The sequence shown here is derived from an EMBL/GenBank/DDBJ whole genome shotgun (WGS) entry which is preliminary data.</text>
</comment>
<dbReference type="Pfam" id="PF01933">
    <property type="entry name" value="CofD"/>
    <property type="match status" value="1"/>
</dbReference>
<reference evidence="2 3" key="1">
    <citation type="journal article" date="2015" name="Nature">
        <title>rRNA introns, odd ribosomes, and small enigmatic genomes across a large radiation of phyla.</title>
        <authorList>
            <person name="Brown C.T."/>
            <person name="Hug L.A."/>
            <person name="Thomas B.C."/>
            <person name="Sharon I."/>
            <person name="Castelle C.J."/>
            <person name="Singh A."/>
            <person name="Wilkins M.J."/>
            <person name="Williams K.H."/>
            <person name="Banfield J.F."/>
        </authorList>
    </citation>
    <scope>NUCLEOTIDE SEQUENCE [LARGE SCALE GENOMIC DNA]</scope>
</reference>
<sequence>MKHIVTVGGGTGSYTVLSGLKTFPDVFLTALVSMADDGGSTGVLRRKWGVMPPGDVRQCLVALSGKEFLNRRVGRHKLGNILLAVMEKITGDFSRGLKILSFVFNAKGKIIPITKDAAVLCAELKGGEVITGESKIDTADLQTENGGDNLERIFYERNTILNPLGRDAILAADYIIIGPGNIYCSIIPNLIAENFQETIQASKAKIIFLVNLVNKQGHTMGWNTERYISTVEKYLGRKADFILINKGEFSGEQKERYLKDAGEEVFIKNEYGSPRVIREDLLSNKISTQNNNDSVKRSLIRHDSLKLAKVIAKIIT</sequence>
<dbReference type="NCBIfam" id="TIGR01826">
    <property type="entry name" value="CofD_related"/>
    <property type="match status" value="1"/>
</dbReference>
<dbReference type="PATRIC" id="fig|1618778.3.peg.80"/>
<dbReference type="InterPro" id="IPR038136">
    <property type="entry name" value="CofD-like_dom_sf"/>
</dbReference>